<organism evidence="1 2">
    <name type="scientific">Paractinoplanes ferrugineus</name>
    <dbReference type="NCBI Taxonomy" id="113564"/>
    <lineage>
        <taxon>Bacteria</taxon>
        <taxon>Bacillati</taxon>
        <taxon>Actinomycetota</taxon>
        <taxon>Actinomycetes</taxon>
        <taxon>Micromonosporales</taxon>
        <taxon>Micromonosporaceae</taxon>
        <taxon>Paractinoplanes</taxon>
    </lineage>
</organism>
<dbReference type="RefSeq" id="WP_203816241.1">
    <property type="nucleotide sequence ID" value="NZ_BAAABP010000007.1"/>
</dbReference>
<sequence>MFGTCETTVAATYGQATGRLVEFLKHSALETVSRTAYDSGQRLLTQIGPFGGVAGLSKLVRIHFLDPRADHDTLSLALRWEATGAAGGLFPVLDADLILAPDGEATRMRLLYSYRPPLGKLGAALDAAVLKRVADATIRTLLDNVGELLADPRPEPVEHRVTGILGVHPT</sequence>
<dbReference type="SUPFAM" id="SSF55961">
    <property type="entry name" value="Bet v1-like"/>
    <property type="match status" value="1"/>
</dbReference>
<dbReference type="EMBL" id="BOMM01000010">
    <property type="protein sequence ID" value="GIE09633.1"/>
    <property type="molecule type" value="Genomic_DNA"/>
</dbReference>
<gene>
    <name evidence="1" type="ORF">Afe05nite_14730</name>
</gene>
<dbReference type="Proteomes" id="UP000598174">
    <property type="component" value="Unassembled WGS sequence"/>
</dbReference>
<proteinExistence type="predicted"/>
<keyword evidence="2" id="KW-1185">Reference proteome</keyword>
<evidence type="ECO:0000313" key="1">
    <source>
        <dbReference type="EMBL" id="GIE09633.1"/>
    </source>
</evidence>
<name>A0A919MBE7_9ACTN</name>
<accession>A0A919MBE7</accession>
<comment type="caution">
    <text evidence="1">The sequence shown here is derived from an EMBL/GenBank/DDBJ whole genome shotgun (WGS) entry which is preliminary data.</text>
</comment>
<reference evidence="1" key="1">
    <citation type="submission" date="2021-01" db="EMBL/GenBank/DDBJ databases">
        <title>Whole genome shotgun sequence of Actinoplanes ferrugineus NBRC 15555.</title>
        <authorList>
            <person name="Komaki H."/>
            <person name="Tamura T."/>
        </authorList>
    </citation>
    <scope>NUCLEOTIDE SEQUENCE</scope>
    <source>
        <strain evidence="1">NBRC 15555</strain>
    </source>
</reference>
<dbReference type="AlphaFoldDB" id="A0A919MBE7"/>
<protein>
    <submittedName>
        <fullName evidence="1">Uncharacterized protein</fullName>
    </submittedName>
</protein>
<evidence type="ECO:0000313" key="2">
    <source>
        <dbReference type="Proteomes" id="UP000598174"/>
    </source>
</evidence>